<dbReference type="Gene3D" id="3.40.50.300">
    <property type="entry name" value="P-loop containing nucleotide triphosphate hydrolases"/>
    <property type="match status" value="1"/>
</dbReference>
<dbReference type="InterPro" id="IPR027417">
    <property type="entry name" value="P-loop_NTPase"/>
</dbReference>
<evidence type="ECO:0000256" key="1">
    <source>
        <dbReference type="ARBA" id="ARBA00022741"/>
    </source>
</evidence>
<dbReference type="EMBL" id="AEQP01000022">
    <property type="protein sequence ID" value="EFV94137.1"/>
    <property type="molecule type" value="Genomic_DNA"/>
</dbReference>
<accession>E7RZY8</accession>
<evidence type="ECO:0000313" key="5">
    <source>
        <dbReference type="Proteomes" id="UP000011021"/>
    </source>
</evidence>
<dbReference type="SUPFAM" id="SSF52540">
    <property type="entry name" value="P-loop containing nucleoside triphosphate hydrolases"/>
    <property type="match status" value="1"/>
</dbReference>
<dbReference type="eggNOG" id="COG0489">
    <property type="taxonomic scope" value="Bacteria"/>
</dbReference>
<dbReference type="PANTHER" id="PTHR32309">
    <property type="entry name" value="TYROSINE-PROTEIN KINASE"/>
    <property type="match status" value="1"/>
</dbReference>
<comment type="caution">
    <text evidence="4">The sequence shown here is derived from an EMBL/GenBank/DDBJ whole genome shotgun (WGS) entry which is preliminary data.</text>
</comment>
<protein>
    <submittedName>
        <fullName evidence="4">Putative exopolysaccharide/PEPCTERM locus tyrosine autokinase</fullName>
    </submittedName>
</protein>
<feature type="region of interest" description="Disordered" evidence="3">
    <location>
        <begin position="18"/>
        <end position="44"/>
    </location>
</feature>
<dbReference type="HOGENOM" id="CLU_707486_0_0_4"/>
<reference evidence="4 5" key="1">
    <citation type="submission" date="2010-12" db="EMBL/GenBank/DDBJ databases">
        <authorList>
            <person name="Muzny D."/>
            <person name="Qin X."/>
            <person name="Deng J."/>
            <person name="Jiang H."/>
            <person name="Liu Y."/>
            <person name="Qu J."/>
            <person name="Song X.-Z."/>
            <person name="Zhang L."/>
            <person name="Thornton R."/>
            <person name="Coyle M."/>
            <person name="Francisco L."/>
            <person name="Jackson L."/>
            <person name="Javaid M."/>
            <person name="Korchina V."/>
            <person name="Kovar C."/>
            <person name="Mata R."/>
            <person name="Mathew T."/>
            <person name="Ngo R."/>
            <person name="Nguyen L."/>
            <person name="Nguyen N."/>
            <person name="Okwuonu G."/>
            <person name="Ongeri F."/>
            <person name="Pham C."/>
            <person name="Simmons D."/>
            <person name="Wilczek-Boney K."/>
            <person name="Hale W."/>
            <person name="Jakkamsetti A."/>
            <person name="Pham P."/>
            <person name="Ruth R."/>
            <person name="San Lucas F."/>
            <person name="Warren J."/>
            <person name="Zhang J."/>
            <person name="Zhao Z."/>
            <person name="Zhou C."/>
            <person name="Zhu D."/>
            <person name="Lee S."/>
            <person name="Bess C."/>
            <person name="Blankenburg K."/>
            <person name="Forbes L."/>
            <person name="Fu Q."/>
            <person name="Gubbala S."/>
            <person name="Hirani K."/>
            <person name="Jayaseelan J.C."/>
            <person name="Lara F."/>
            <person name="Munidasa M."/>
            <person name="Palculict T."/>
            <person name="Patil S."/>
            <person name="Pu L.-L."/>
            <person name="Saada N."/>
            <person name="Tang L."/>
            <person name="Weissenberger G."/>
            <person name="Zhu Y."/>
            <person name="Hemphill L."/>
            <person name="Shang Y."/>
            <person name="Youmans B."/>
            <person name="Ayvaz T."/>
            <person name="Ross M."/>
            <person name="Santibanez J."/>
            <person name="Aqrawi P."/>
            <person name="Gross S."/>
            <person name="Joshi V."/>
            <person name="Fowler G."/>
            <person name="Nazareth L."/>
            <person name="Reid J."/>
            <person name="Worley K."/>
            <person name="Petrosino J."/>
            <person name="Highlander S."/>
            <person name="Gibbs R."/>
        </authorList>
    </citation>
    <scope>NUCLEOTIDE SEQUENCE [LARGE SCALE GENOMIC DNA]</scope>
    <source>
        <strain evidence="4 5">ATCC 51599</strain>
    </source>
</reference>
<gene>
    <name evidence="4" type="ORF">HMPREF0551_2252</name>
</gene>
<dbReference type="InterPro" id="IPR050445">
    <property type="entry name" value="Bact_polysacc_biosynth/exp"/>
</dbReference>
<feature type="compositionally biased region" description="Low complexity" evidence="3">
    <location>
        <begin position="123"/>
        <end position="142"/>
    </location>
</feature>
<evidence type="ECO:0000256" key="3">
    <source>
        <dbReference type="SAM" id="MobiDB-lite"/>
    </source>
</evidence>
<evidence type="ECO:0000313" key="4">
    <source>
        <dbReference type="EMBL" id="EFV94137.1"/>
    </source>
</evidence>
<organism evidence="4 5">
    <name type="scientific">Lautropia mirabilis ATCC 51599</name>
    <dbReference type="NCBI Taxonomy" id="887898"/>
    <lineage>
        <taxon>Bacteria</taxon>
        <taxon>Pseudomonadati</taxon>
        <taxon>Pseudomonadota</taxon>
        <taxon>Betaproteobacteria</taxon>
        <taxon>Burkholderiales</taxon>
        <taxon>Burkholderiaceae</taxon>
        <taxon>Lautropia</taxon>
    </lineage>
</organism>
<keyword evidence="4" id="KW-0418">Kinase</keyword>
<dbReference type="RefSeq" id="WP_005674662.1">
    <property type="nucleotide sequence ID" value="NZ_CP146288.1"/>
</dbReference>
<dbReference type="AlphaFoldDB" id="E7RZY8"/>
<dbReference type="STRING" id="887898.HMPREF0551_2252"/>
<dbReference type="PANTHER" id="PTHR32309:SF31">
    <property type="entry name" value="CAPSULAR EXOPOLYSACCHARIDE FAMILY"/>
    <property type="match status" value="1"/>
</dbReference>
<feature type="compositionally biased region" description="Low complexity" evidence="3">
    <location>
        <begin position="26"/>
        <end position="43"/>
    </location>
</feature>
<dbReference type="GO" id="GO:0016301">
    <property type="term" value="F:kinase activity"/>
    <property type="evidence" value="ECO:0007669"/>
    <property type="project" value="UniProtKB-KW"/>
</dbReference>
<keyword evidence="1" id="KW-0547">Nucleotide-binding</keyword>
<keyword evidence="5" id="KW-1185">Reference proteome</keyword>
<keyword evidence="4" id="KW-0808">Transferase</keyword>
<dbReference type="CDD" id="cd05387">
    <property type="entry name" value="BY-kinase"/>
    <property type="match status" value="1"/>
</dbReference>
<name>E7RZY8_9BURK</name>
<proteinExistence type="predicted"/>
<feature type="region of interest" description="Disordered" evidence="3">
    <location>
        <begin position="103"/>
        <end position="146"/>
    </location>
</feature>
<dbReference type="Proteomes" id="UP000011021">
    <property type="component" value="Unassembled WGS sequence"/>
</dbReference>
<evidence type="ECO:0000256" key="2">
    <source>
        <dbReference type="ARBA" id="ARBA00022840"/>
    </source>
</evidence>
<dbReference type="InterPro" id="IPR005702">
    <property type="entry name" value="Wzc-like_C"/>
</dbReference>
<keyword evidence="2" id="KW-0067">ATP-binding</keyword>
<sequence>MNKRLVQRAMQKLVDQNPSRPLHQHTTITPTTTITPSTTTPRTLSQGSATLMASSAEAEEAMAAGIRADIARAEALRQARERGEQVNGRLDTAAGGARIDTQASAGASFPAAQGQGSADRQDGAANSASSASEAHGSNAHSATGHIPSSGRAVIQLDFDYLKGRGFLVPDDKTSKIHQEFRLVKRRLLDNAFGRLRPVVGNGRLIMVTSSLPSEGKTFSAINLAISIAIGGEHPVLLIDADIARPSVSNTLQLDIPDEVGLTDYLEDPTIPISELLHETSVPGLSLMTAGHLNHRPVDLLASNNMAQLVERLKTMLPHHVIIFDTPPLLPVTETRSLSALVGQVMLVVAAGETPRSAVNESLLQLENCEAVGLLFNKAPVQPKAPAYYGY</sequence>